<dbReference type="GO" id="GO:0003697">
    <property type="term" value="F:single-stranded DNA binding"/>
    <property type="evidence" value="ECO:0007669"/>
    <property type="project" value="TreeGrafter"/>
</dbReference>
<feature type="coiled-coil region" evidence="4">
    <location>
        <begin position="776"/>
        <end position="838"/>
    </location>
</feature>
<dbReference type="Proteomes" id="UP000054988">
    <property type="component" value="Unassembled WGS sequence"/>
</dbReference>
<dbReference type="Gene3D" id="3.40.50.300">
    <property type="entry name" value="P-loop containing nucleotide triphosphate hydrolases"/>
    <property type="match status" value="2"/>
</dbReference>
<accession>A0A0W0FLQ1</accession>
<evidence type="ECO:0000313" key="8">
    <source>
        <dbReference type="Proteomes" id="UP000054988"/>
    </source>
</evidence>
<comment type="caution">
    <text evidence="7">The sequence shown here is derived from an EMBL/GenBank/DDBJ whole genome shotgun (WGS) entry which is preliminary data.</text>
</comment>
<gene>
    <name evidence="7" type="ORF">WG66_10154</name>
</gene>
<organism evidence="7 8">
    <name type="scientific">Moniliophthora roreri</name>
    <name type="common">Frosty pod rot fungus</name>
    <name type="synonym">Monilia roreri</name>
    <dbReference type="NCBI Taxonomy" id="221103"/>
    <lineage>
        <taxon>Eukaryota</taxon>
        <taxon>Fungi</taxon>
        <taxon>Dikarya</taxon>
        <taxon>Basidiomycota</taxon>
        <taxon>Agaricomycotina</taxon>
        <taxon>Agaricomycetes</taxon>
        <taxon>Agaricomycetidae</taxon>
        <taxon>Agaricales</taxon>
        <taxon>Marasmiineae</taxon>
        <taxon>Marasmiaceae</taxon>
        <taxon>Moniliophthora</taxon>
    </lineage>
</organism>
<reference evidence="7 8" key="1">
    <citation type="submission" date="2015-12" db="EMBL/GenBank/DDBJ databases">
        <title>Draft genome sequence of Moniliophthora roreri, the causal agent of frosty pod rot of cacao.</title>
        <authorList>
            <person name="Aime M.C."/>
            <person name="Diaz-Valderrama J.R."/>
            <person name="Kijpornyongpan T."/>
            <person name="Phillips-Mora W."/>
        </authorList>
    </citation>
    <scope>NUCLEOTIDE SEQUENCE [LARGE SCALE GENOMIC DNA]</scope>
    <source>
        <strain evidence="7 8">MCA 2952</strain>
    </source>
</reference>
<name>A0A0W0FLQ1_MONRR</name>
<dbReference type="GO" id="GO:0000724">
    <property type="term" value="P:double-strand break repair via homologous recombination"/>
    <property type="evidence" value="ECO:0007669"/>
    <property type="project" value="TreeGrafter"/>
</dbReference>
<feature type="region of interest" description="Disordered" evidence="5">
    <location>
        <begin position="1"/>
        <end position="49"/>
    </location>
</feature>
<dbReference type="Pfam" id="PF02463">
    <property type="entry name" value="SMC_N"/>
    <property type="match status" value="1"/>
</dbReference>
<feature type="compositionally biased region" description="Acidic residues" evidence="5">
    <location>
        <begin position="84"/>
        <end position="109"/>
    </location>
</feature>
<sequence length="1239" mass="142651">MAKQHQSRDSRYSASNHHLVHLSTRLTRMTRRHHQSPTSDNGSLKENKDINLTGCSAVKIKAEKVRQQHQASGRMGKGKKRATEEEEDEDENHDEQDDDAGGDEDDEEGGGSPKGRKRARVNMEGDGRPSQSQAEEVAVIVKTQPRDTDGFIPGQIVRMQLHNFLTYDFTEFACGPYLNMIIGPNGTGKSSIACAIALGLNWPPSILGRAENIQSFVKNDKETGYVEIEMKGPKGKPNLIIRRNINSASKTNSFTLNGKPATGKEVATKMAELNVQISNLCTFLPQDKVSSFAMMSPQQLLKETQRAAGDRNLTAWHETLIKSGSEHRTMLQAIKEEEDQLHQMQERNAAIEKEVERYNERKRIEEQIALFDILIPVARYEELFEKYGRLKLEQRRLHAKVQKLKQKNAPAHELLETLNKDLQQADKARERKKEAIKKRFDQMSSKWNQNTKLATDAESLNSQIEELEMTEQRRKQKIKKLEEDIARIDEELNREVEVERIEDIIEEARQNSREKQEVQERLREFEVQVERAVRDKHAAEHQFQELQHELQRLDTVDGRKMQNLFNWDKDVADVVVWLRQNQSRFKMGILEPAFLSLTVRDQRYADAVESCINSAQMKTFVAQCREDYDKFNDLVNDQNSVIGRPCRVPTWFRDNDIIDRVTVPPPMSVEEMRELRFDGYALDFVECPEGLQAFLKAELQMHRTAIALNPNVDVNRAMELVSRPTNGYIGGANFITGHTLHQVTRSKYGKHARSNATRNLGKARNLSAQNVDMERKLQLEANMREYQQKVTVFQEEADKIEAEARPFDEKLKMISRKKTELERRRDAVQKEKQRISTLTSRKGRLLEQLKSERKVPPPEKERQNIRKKMVKIAMQRMELAEEHVKLARAVIEEQVESTRIALEYLQIAANKVALEELCEKKAAKFNKALDEWADAEYRQVKDESKEALHYVHAVMDEAEPELAEIGRRIQASRKEYYRALKEAEANGTEPPSKENIDLRSYNELEVALEDQKAQLELVTKTNPGVVEQYEKRKREIEQLEAILDKKKRDAERVEKSINVAKSKWKPALEKLVNNIGEKFSAAFDRIGCAGEIRISENEDYDKWAIDILVKFRDDEKLQLLTGQRQSGGERSLTTILYLMSLTEEARTPFSLVDEINQGMDQRAERVVHDNMVDITCKDNAGQYFLITPKLLPDLKYHERMRVLCVANGEWLPEENGVGNLKQMIEGYVSLKHGKAASSH</sequence>
<protein>
    <recommendedName>
        <fullName evidence="2">Structural maintenance of chromosomes protein 5</fullName>
    </recommendedName>
</protein>
<dbReference type="SUPFAM" id="SSF52540">
    <property type="entry name" value="P-loop containing nucleoside triphosphate hydrolases"/>
    <property type="match status" value="2"/>
</dbReference>
<proteinExistence type="inferred from homology"/>
<feature type="compositionally biased region" description="Basic and acidic residues" evidence="5">
    <location>
        <begin position="1"/>
        <end position="11"/>
    </location>
</feature>
<comment type="similarity">
    <text evidence="1">Belongs to the SMC family. SMC5 subfamily.</text>
</comment>
<dbReference type="PANTHER" id="PTHR45916">
    <property type="entry name" value="STRUCTURAL MAINTENANCE OF CHROMOSOMES PROTEIN 5"/>
    <property type="match status" value="1"/>
</dbReference>
<feature type="region of interest" description="Disordered" evidence="5">
    <location>
        <begin position="63"/>
        <end position="136"/>
    </location>
</feature>
<evidence type="ECO:0000256" key="5">
    <source>
        <dbReference type="SAM" id="MobiDB-lite"/>
    </source>
</evidence>
<dbReference type="GO" id="GO:0030915">
    <property type="term" value="C:Smc5-Smc6 complex"/>
    <property type="evidence" value="ECO:0007669"/>
    <property type="project" value="TreeGrafter"/>
</dbReference>
<dbReference type="GO" id="GO:0005634">
    <property type="term" value="C:nucleus"/>
    <property type="evidence" value="ECO:0007669"/>
    <property type="project" value="TreeGrafter"/>
</dbReference>
<evidence type="ECO:0000256" key="3">
    <source>
        <dbReference type="ARBA" id="ARBA00023054"/>
    </source>
</evidence>
<feature type="coiled-coil region" evidence="4">
    <location>
        <begin position="1001"/>
        <end position="1063"/>
    </location>
</feature>
<dbReference type="InterPro" id="IPR027417">
    <property type="entry name" value="P-loop_NTPase"/>
</dbReference>
<dbReference type="EMBL" id="LATX01001864">
    <property type="protein sequence ID" value="KTB37221.1"/>
    <property type="molecule type" value="Genomic_DNA"/>
</dbReference>
<evidence type="ECO:0000259" key="6">
    <source>
        <dbReference type="Pfam" id="PF02463"/>
    </source>
</evidence>
<evidence type="ECO:0000256" key="2">
    <source>
        <dbReference type="ARBA" id="ARBA00018687"/>
    </source>
</evidence>
<evidence type="ECO:0000313" key="7">
    <source>
        <dbReference type="EMBL" id="KTB37221.1"/>
    </source>
</evidence>
<dbReference type="eggNOG" id="KOG0979">
    <property type="taxonomic scope" value="Eukaryota"/>
</dbReference>
<keyword evidence="3 4" id="KW-0175">Coiled coil</keyword>
<dbReference type="InterPro" id="IPR003395">
    <property type="entry name" value="RecF/RecN/SMC_N"/>
</dbReference>
<evidence type="ECO:0000256" key="1">
    <source>
        <dbReference type="ARBA" id="ARBA00010171"/>
    </source>
</evidence>
<feature type="coiled-coil region" evidence="4">
    <location>
        <begin position="327"/>
        <end position="556"/>
    </location>
</feature>
<dbReference type="PANTHER" id="PTHR45916:SF1">
    <property type="entry name" value="STRUCTURAL MAINTENANCE OF CHROMOSOMES PROTEIN 5"/>
    <property type="match status" value="1"/>
</dbReference>
<dbReference type="AlphaFoldDB" id="A0A0W0FLQ1"/>
<feature type="domain" description="RecF/RecN/SMC N-terminal" evidence="6">
    <location>
        <begin position="156"/>
        <end position="1187"/>
    </location>
</feature>
<evidence type="ECO:0000256" key="4">
    <source>
        <dbReference type="SAM" id="Coils"/>
    </source>
</evidence>